<feature type="transmembrane region" description="Helical" evidence="2">
    <location>
        <begin position="55"/>
        <end position="78"/>
    </location>
</feature>
<organism evidence="3 4">
    <name type="scientific">Mycena alexandri</name>
    <dbReference type="NCBI Taxonomy" id="1745969"/>
    <lineage>
        <taxon>Eukaryota</taxon>
        <taxon>Fungi</taxon>
        <taxon>Dikarya</taxon>
        <taxon>Basidiomycota</taxon>
        <taxon>Agaricomycotina</taxon>
        <taxon>Agaricomycetes</taxon>
        <taxon>Agaricomycetidae</taxon>
        <taxon>Agaricales</taxon>
        <taxon>Marasmiineae</taxon>
        <taxon>Mycenaceae</taxon>
        <taxon>Mycena</taxon>
    </lineage>
</organism>
<sequence length="169" mass="17975">MCSNAQGINPRYTMSECDGDFCDGAHSHSRSQTSGGPAPTRSSATLKGGSSPKQATVIALAVVLSLVVLGAIVFVIWWKCVRRRRRGYAGTQPYIDTDPHPAPTADHGGITIDAAPPYVLPAVDPFPFMKAPRTADLHAEGGNRVQNIAEKRASDMGPPSYPSMETGLR</sequence>
<keyword evidence="2" id="KW-0472">Membrane</keyword>
<feature type="region of interest" description="Disordered" evidence="1">
    <location>
        <begin position="25"/>
        <end position="50"/>
    </location>
</feature>
<keyword evidence="2" id="KW-0812">Transmembrane</keyword>
<dbReference type="AlphaFoldDB" id="A0AAD6S9D6"/>
<evidence type="ECO:0000256" key="2">
    <source>
        <dbReference type="SAM" id="Phobius"/>
    </source>
</evidence>
<comment type="caution">
    <text evidence="3">The sequence shown here is derived from an EMBL/GenBank/DDBJ whole genome shotgun (WGS) entry which is preliminary data.</text>
</comment>
<dbReference type="EMBL" id="JARJCM010000185">
    <property type="protein sequence ID" value="KAJ7023626.1"/>
    <property type="molecule type" value="Genomic_DNA"/>
</dbReference>
<gene>
    <name evidence="3" type="ORF">C8F04DRAFT_1133817</name>
</gene>
<name>A0AAD6S9D6_9AGAR</name>
<feature type="compositionally biased region" description="Polar residues" evidence="1">
    <location>
        <begin position="30"/>
        <end position="45"/>
    </location>
</feature>
<evidence type="ECO:0000313" key="3">
    <source>
        <dbReference type="EMBL" id="KAJ7023626.1"/>
    </source>
</evidence>
<proteinExistence type="predicted"/>
<feature type="region of interest" description="Disordered" evidence="1">
    <location>
        <begin position="148"/>
        <end position="169"/>
    </location>
</feature>
<dbReference type="Proteomes" id="UP001218188">
    <property type="component" value="Unassembled WGS sequence"/>
</dbReference>
<reference evidence="3" key="1">
    <citation type="submission" date="2023-03" db="EMBL/GenBank/DDBJ databases">
        <title>Massive genome expansion in bonnet fungi (Mycena s.s.) driven by repeated elements and novel gene families across ecological guilds.</title>
        <authorList>
            <consortium name="Lawrence Berkeley National Laboratory"/>
            <person name="Harder C.B."/>
            <person name="Miyauchi S."/>
            <person name="Viragh M."/>
            <person name="Kuo A."/>
            <person name="Thoen E."/>
            <person name="Andreopoulos B."/>
            <person name="Lu D."/>
            <person name="Skrede I."/>
            <person name="Drula E."/>
            <person name="Henrissat B."/>
            <person name="Morin E."/>
            <person name="Kohler A."/>
            <person name="Barry K."/>
            <person name="LaButti K."/>
            <person name="Morin E."/>
            <person name="Salamov A."/>
            <person name="Lipzen A."/>
            <person name="Mereny Z."/>
            <person name="Hegedus B."/>
            <person name="Baldrian P."/>
            <person name="Stursova M."/>
            <person name="Weitz H."/>
            <person name="Taylor A."/>
            <person name="Grigoriev I.V."/>
            <person name="Nagy L.G."/>
            <person name="Martin F."/>
            <person name="Kauserud H."/>
        </authorList>
    </citation>
    <scope>NUCLEOTIDE SEQUENCE</scope>
    <source>
        <strain evidence="3">CBHHK200</strain>
    </source>
</reference>
<keyword evidence="4" id="KW-1185">Reference proteome</keyword>
<evidence type="ECO:0000313" key="4">
    <source>
        <dbReference type="Proteomes" id="UP001218188"/>
    </source>
</evidence>
<accession>A0AAD6S9D6</accession>
<protein>
    <submittedName>
        <fullName evidence="3">Uncharacterized protein</fullName>
    </submittedName>
</protein>
<keyword evidence="2" id="KW-1133">Transmembrane helix</keyword>
<evidence type="ECO:0000256" key="1">
    <source>
        <dbReference type="SAM" id="MobiDB-lite"/>
    </source>
</evidence>